<dbReference type="PANTHER" id="PTHR37685">
    <property type="entry name" value="GEO11136P1-RELATED"/>
    <property type="match status" value="1"/>
</dbReference>
<reference evidence="2" key="1">
    <citation type="submission" date="2021-07" db="EMBL/GenBank/DDBJ databases">
        <authorList>
            <person name="Catto M.A."/>
            <person name="Jacobson A."/>
            <person name="Kennedy G."/>
            <person name="Labadie P."/>
            <person name="Hunt B.G."/>
            <person name="Srinivasan R."/>
        </authorList>
    </citation>
    <scope>NUCLEOTIDE SEQUENCE</scope>
    <source>
        <strain evidence="2">PL_HMW_Pooled</strain>
        <tissue evidence="2">Head</tissue>
    </source>
</reference>
<dbReference type="EMBL" id="JAHWGI010001444">
    <property type="protein sequence ID" value="KAK3933365.1"/>
    <property type="molecule type" value="Genomic_DNA"/>
</dbReference>
<dbReference type="Pfam" id="PF15868">
    <property type="entry name" value="MBF2"/>
    <property type="match status" value="1"/>
</dbReference>
<accession>A0AAE1LVU9</accession>
<feature type="chain" id="PRO_5041986780" evidence="1">
    <location>
        <begin position="29"/>
        <end position="149"/>
    </location>
</feature>
<dbReference type="InterPro" id="IPR031734">
    <property type="entry name" value="MBF2"/>
</dbReference>
<dbReference type="PANTHER" id="PTHR37685:SF1">
    <property type="entry name" value="GEO11136P1-RELATED"/>
    <property type="match status" value="1"/>
</dbReference>
<feature type="signal peptide" evidence="1">
    <location>
        <begin position="1"/>
        <end position="28"/>
    </location>
</feature>
<keyword evidence="1" id="KW-0732">Signal</keyword>
<evidence type="ECO:0000313" key="3">
    <source>
        <dbReference type="Proteomes" id="UP001219518"/>
    </source>
</evidence>
<organism evidence="2 3">
    <name type="scientific">Frankliniella fusca</name>
    <dbReference type="NCBI Taxonomy" id="407009"/>
    <lineage>
        <taxon>Eukaryota</taxon>
        <taxon>Metazoa</taxon>
        <taxon>Ecdysozoa</taxon>
        <taxon>Arthropoda</taxon>
        <taxon>Hexapoda</taxon>
        <taxon>Insecta</taxon>
        <taxon>Pterygota</taxon>
        <taxon>Neoptera</taxon>
        <taxon>Paraneoptera</taxon>
        <taxon>Thysanoptera</taxon>
        <taxon>Terebrantia</taxon>
        <taxon>Thripoidea</taxon>
        <taxon>Thripidae</taxon>
        <taxon>Frankliniella</taxon>
    </lineage>
</organism>
<comment type="caution">
    <text evidence="2">The sequence shown here is derived from an EMBL/GenBank/DDBJ whole genome shotgun (WGS) entry which is preliminary data.</text>
</comment>
<gene>
    <name evidence="2" type="ORF">KUF71_017953</name>
</gene>
<keyword evidence="3" id="KW-1185">Reference proteome</keyword>
<dbReference type="PROSITE" id="PS51257">
    <property type="entry name" value="PROKAR_LIPOPROTEIN"/>
    <property type="match status" value="1"/>
</dbReference>
<sequence length="149" mass="16426">MAFTRQRILLACGAALLALLACAPPAASGVVLQPGFYPYLNASSVGVNGNPKDQSVIIGGVTWQDRLLLQETAYQESRWMRVRDADIVYPKKNELGYKISCIKVLDQRRDGLNGEVKIKEGGIGTNKVLLRFHSQRGHGLNYVVQIYGH</sequence>
<reference evidence="2" key="2">
    <citation type="journal article" date="2023" name="BMC Genomics">
        <title>Pest status, molecular evolution, and epigenetic factors derived from the genome assembly of Frankliniella fusca, a thysanopteran phytovirus vector.</title>
        <authorList>
            <person name="Catto M.A."/>
            <person name="Labadie P.E."/>
            <person name="Jacobson A.L."/>
            <person name="Kennedy G.G."/>
            <person name="Srinivasan R."/>
            <person name="Hunt B.G."/>
        </authorList>
    </citation>
    <scope>NUCLEOTIDE SEQUENCE</scope>
    <source>
        <strain evidence="2">PL_HMW_Pooled</strain>
    </source>
</reference>
<proteinExistence type="predicted"/>
<name>A0AAE1LVU9_9NEOP</name>
<evidence type="ECO:0000256" key="1">
    <source>
        <dbReference type="SAM" id="SignalP"/>
    </source>
</evidence>
<dbReference type="AlphaFoldDB" id="A0AAE1LVU9"/>
<evidence type="ECO:0000313" key="2">
    <source>
        <dbReference type="EMBL" id="KAK3933365.1"/>
    </source>
</evidence>
<protein>
    <submittedName>
        <fullName evidence="2">Salivary secreted peptide</fullName>
    </submittedName>
</protein>
<dbReference type="Proteomes" id="UP001219518">
    <property type="component" value="Unassembled WGS sequence"/>
</dbReference>